<dbReference type="InterPro" id="IPR039261">
    <property type="entry name" value="FNR_nucleotide-bd"/>
</dbReference>
<protein>
    <submittedName>
        <fullName evidence="10">FAD-binding oxidoreductase</fullName>
    </submittedName>
</protein>
<dbReference type="Pfam" id="PF00175">
    <property type="entry name" value="NAD_binding_1"/>
    <property type="match status" value="1"/>
</dbReference>
<evidence type="ECO:0000313" key="11">
    <source>
        <dbReference type="Proteomes" id="UP001226434"/>
    </source>
</evidence>
<dbReference type="PANTHER" id="PTHR47354">
    <property type="entry name" value="NADH OXIDOREDUCTASE HCR"/>
    <property type="match status" value="1"/>
</dbReference>
<comment type="cofactor">
    <cofactor evidence="1">
        <name>FAD</name>
        <dbReference type="ChEBI" id="CHEBI:57692"/>
    </cofactor>
</comment>
<dbReference type="Gene3D" id="2.40.30.10">
    <property type="entry name" value="Translation factors"/>
    <property type="match status" value="1"/>
</dbReference>
<evidence type="ECO:0000256" key="7">
    <source>
        <dbReference type="ARBA" id="ARBA00023004"/>
    </source>
</evidence>
<keyword evidence="3" id="KW-0001">2Fe-2S</keyword>
<evidence type="ECO:0000256" key="3">
    <source>
        <dbReference type="ARBA" id="ARBA00022714"/>
    </source>
</evidence>
<dbReference type="PANTHER" id="PTHR47354:SF8">
    <property type="entry name" value="1,2-PHENYLACETYL-COA EPOXIDASE, SUBUNIT E"/>
    <property type="match status" value="1"/>
</dbReference>
<proteinExistence type="predicted"/>
<evidence type="ECO:0000313" key="10">
    <source>
        <dbReference type="EMBL" id="MDI3319771.1"/>
    </source>
</evidence>
<dbReference type="SUPFAM" id="SSF52343">
    <property type="entry name" value="Ferredoxin reductase-like, C-terminal NADP-linked domain"/>
    <property type="match status" value="1"/>
</dbReference>
<keyword evidence="7" id="KW-0408">Iron</keyword>
<dbReference type="InterPro" id="IPR017927">
    <property type="entry name" value="FAD-bd_FR_type"/>
</dbReference>
<dbReference type="InterPro" id="IPR050415">
    <property type="entry name" value="MRET"/>
</dbReference>
<reference evidence="10 11" key="1">
    <citation type="submission" date="2023-05" db="EMBL/GenBank/DDBJ databases">
        <title>Genome sequence of Pinibacter sp. MAH-24.</title>
        <authorList>
            <person name="Huq M.A."/>
        </authorList>
    </citation>
    <scope>NUCLEOTIDE SEQUENCE [LARGE SCALE GENOMIC DNA]</scope>
    <source>
        <strain evidence="10 11">MAH-24</strain>
    </source>
</reference>
<accession>A0ABT6RBE7</accession>
<evidence type="ECO:0000256" key="6">
    <source>
        <dbReference type="ARBA" id="ARBA00023002"/>
    </source>
</evidence>
<keyword evidence="4" id="KW-0479">Metal-binding</keyword>
<name>A0ABT6RBE7_9BACT</name>
<comment type="caution">
    <text evidence="10">The sequence shown here is derived from an EMBL/GenBank/DDBJ whole genome shotgun (WGS) entry which is preliminary data.</text>
</comment>
<organism evidence="10 11">
    <name type="scientific">Pinibacter soli</name>
    <dbReference type="NCBI Taxonomy" id="3044211"/>
    <lineage>
        <taxon>Bacteria</taxon>
        <taxon>Pseudomonadati</taxon>
        <taxon>Bacteroidota</taxon>
        <taxon>Chitinophagia</taxon>
        <taxon>Chitinophagales</taxon>
        <taxon>Chitinophagaceae</taxon>
        <taxon>Pinibacter</taxon>
    </lineage>
</organism>
<dbReference type="SUPFAM" id="SSF63380">
    <property type="entry name" value="Riboflavin synthase domain-like"/>
    <property type="match status" value="1"/>
</dbReference>
<evidence type="ECO:0000256" key="1">
    <source>
        <dbReference type="ARBA" id="ARBA00001974"/>
    </source>
</evidence>
<dbReference type="EMBL" id="JASBRG010000005">
    <property type="protein sequence ID" value="MDI3319771.1"/>
    <property type="molecule type" value="Genomic_DNA"/>
</dbReference>
<dbReference type="InterPro" id="IPR008333">
    <property type="entry name" value="Cbr1-like_FAD-bd_dom"/>
</dbReference>
<dbReference type="RefSeq" id="WP_282333873.1">
    <property type="nucleotide sequence ID" value="NZ_JASBRG010000005.1"/>
</dbReference>
<evidence type="ECO:0000259" key="9">
    <source>
        <dbReference type="PROSITE" id="PS51384"/>
    </source>
</evidence>
<dbReference type="InterPro" id="IPR001433">
    <property type="entry name" value="OxRdtase_FAD/NAD-bd"/>
</dbReference>
<keyword evidence="8" id="KW-0411">Iron-sulfur</keyword>
<keyword evidence="2" id="KW-0285">Flavoprotein</keyword>
<dbReference type="CDD" id="cd06196">
    <property type="entry name" value="FNR_like_1"/>
    <property type="match status" value="1"/>
</dbReference>
<sequence>MEIVTKITDIIEVARNVKSFRLEKPEGYDFIPGQATELSINKDGWKEEKRPFTFTALEEQPYLEFTIKRYPDHHGVTDQIHQLKVGDEVILRDVWGTIQYKGPGYFIAGGAGITPFIAILRKLHKDNQLAGNTLFFSNNEQVDIIYESEFLDMLGDNAVFILTKEDKPGYLKDYINKGFLQKHVDDFKKHFYICGPDAMVKDIIDTLNELGAPTETVVFEK</sequence>
<evidence type="ECO:0000256" key="4">
    <source>
        <dbReference type="ARBA" id="ARBA00022723"/>
    </source>
</evidence>
<dbReference type="PRINTS" id="PR00410">
    <property type="entry name" value="PHEHYDRXLASE"/>
</dbReference>
<keyword evidence="11" id="KW-1185">Reference proteome</keyword>
<evidence type="ECO:0000256" key="8">
    <source>
        <dbReference type="ARBA" id="ARBA00023014"/>
    </source>
</evidence>
<dbReference type="Gene3D" id="3.40.50.80">
    <property type="entry name" value="Nucleotide-binding domain of ferredoxin-NADP reductase (FNR) module"/>
    <property type="match status" value="1"/>
</dbReference>
<evidence type="ECO:0000256" key="5">
    <source>
        <dbReference type="ARBA" id="ARBA00022827"/>
    </source>
</evidence>
<dbReference type="InterPro" id="IPR017938">
    <property type="entry name" value="Riboflavin_synthase-like_b-brl"/>
</dbReference>
<dbReference type="PROSITE" id="PS51384">
    <property type="entry name" value="FAD_FR"/>
    <property type="match status" value="1"/>
</dbReference>
<gene>
    <name evidence="10" type="ORF">QJ048_08305</name>
</gene>
<evidence type="ECO:0000256" key="2">
    <source>
        <dbReference type="ARBA" id="ARBA00022630"/>
    </source>
</evidence>
<keyword evidence="6" id="KW-0560">Oxidoreductase</keyword>
<dbReference type="Pfam" id="PF00970">
    <property type="entry name" value="FAD_binding_6"/>
    <property type="match status" value="1"/>
</dbReference>
<keyword evidence="5" id="KW-0274">FAD</keyword>
<dbReference type="Proteomes" id="UP001226434">
    <property type="component" value="Unassembled WGS sequence"/>
</dbReference>
<feature type="domain" description="FAD-binding FR-type" evidence="9">
    <location>
        <begin position="1"/>
        <end position="101"/>
    </location>
</feature>